<feature type="domain" description="Peptidase S24/S26A/S26B/S26C" evidence="4">
    <location>
        <begin position="113"/>
        <end position="198"/>
    </location>
</feature>
<dbReference type="Gene3D" id="2.10.109.10">
    <property type="entry name" value="Umud Fragment, subunit A"/>
    <property type="match status" value="1"/>
</dbReference>
<keyword evidence="1" id="KW-0805">Transcription regulation</keyword>
<evidence type="ECO:0000313" key="6">
    <source>
        <dbReference type="Proteomes" id="UP000219564"/>
    </source>
</evidence>
<reference evidence="5 6" key="1">
    <citation type="submission" date="2017-08" db="EMBL/GenBank/DDBJ databases">
        <authorList>
            <person name="Chaillou S."/>
        </authorList>
    </citation>
    <scope>NUCLEOTIDE SEQUENCE [LARGE SCALE GENOMIC DNA]</scope>
    <source>
        <strain evidence="5 6">MFPA15A1205</strain>
    </source>
</reference>
<dbReference type="InterPro" id="IPR039418">
    <property type="entry name" value="LexA-like"/>
</dbReference>
<sequence>MDINQLRVEILRSIIGERKTKEFAQQYDLDASYLSQILNGHRPMGDRAATKLEDKIGLDMGTLVMPRMNVIANATNGVSPPDCPAFLPTKIRGLAPLEDGDHWSVLEPFNGWLLVPSNDPDMYSLRFKGEALAPAVRNGWTVWVEPNHALIPGEYVIVELNSGVSMIKELLFENEDIFSLMSLNSNGSRLSLTRQEIKHIHHVGGILPSSKILYQFE</sequence>
<dbReference type="Proteomes" id="UP000219564">
    <property type="component" value="Unassembled WGS sequence"/>
</dbReference>
<comment type="caution">
    <text evidence="5">The sequence shown here is derived from an EMBL/GenBank/DDBJ whole genome shotgun (WGS) entry which is preliminary data.</text>
</comment>
<dbReference type="PANTHER" id="PTHR40661:SF3">
    <property type="entry name" value="FELS-1 PROPHAGE TRANSCRIPTIONAL REGULATOR"/>
    <property type="match status" value="1"/>
</dbReference>
<gene>
    <name evidence="5" type="ORF">PLUA15_270006</name>
</gene>
<organism evidence="5 6">
    <name type="scientific">Pseudomonas lundensis</name>
    <dbReference type="NCBI Taxonomy" id="86185"/>
    <lineage>
        <taxon>Bacteria</taxon>
        <taxon>Pseudomonadati</taxon>
        <taxon>Pseudomonadota</taxon>
        <taxon>Gammaproteobacteria</taxon>
        <taxon>Pseudomonadales</taxon>
        <taxon>Pseudomonadaceae</taxon>
        <taxon>Pseudomonas</taxon>
    </lineage>
</organism>
<evidence type="ECO:0000256" key="2">
    <source>
        <dbReference type="ARBA" id="ARBA00023125"/>
    </source>
</evidence>
<evidence type="ECO:0000313" key="5">
    <source>
        <dbReference type="EMBL" id="SOB53024.1"/>
    </source>
</evidence>
<keyword evidence="2" id="KW-0238">DNA-binding</keyword>
<dbReference type="InterPro" id="IPR010982">
    <property type="entry name" value="Lambda_DNA-bd_dom_sf"/>
</dbReference>
<dbReference type="Pfam" id="PF00717">
    <property type="entry name" value="Peptidase_S24"/>
    <property type="match status" value="1"/>
</dbReference>
<dbReference type="GO" id="GO:0003677">
    <property type="term" value="F:DNA binding"/>
    <property type="evidence" value="ECO:0007669"/>
    <property type="project" value="UniProtKB-KW"/>
</dbReference>
<evidence type="ECO:0000259" key="4">
    <source>
        <dbReference type="Pfam" id="PF00717"/>
    </source>
</evidence>
<keyword evidence="3" id="KW-0804">Transcription</keyword>
<dbReference type="SUPFAM" id="SSF47413">
    <property type="entry name" value="lambda repressor-like DNA-binding domains"/>
    <property type="match status" value="1"/>
</dbReference>
<dbReference type="PANTHER" id="PTHR40661">
    <property type="match status" value="1"/>
</dbReference>
<dbReference type="RefSeq" id="WP_097192105.1">
    <property type="nucleotide sequence ID" value="NZ_OBKZ01000020.1"/>
</dbReference>
<name>A0AAX2H8N8_9PSED</name>
<dbReference type="InterPro" id="IPR015927">
    <property type="entry name" value="Peptidase_S24_S26A/B/C"/>
</dbReference>
<dbReference type="AlphaFoldDB" id="A0AAX2H8N8"/>
<proteinExistence type="predicted"/>
<dbReference type="SUPFAM" id="SSF51306">
    <property type="entry name" value="LexA/Signal peptidase"/>
    <property type="match status" value="1"/>
</dbReference>
<evidence type="ECO:0000256" key="3">
    <source>
        <dbReference type="ARBA" id="ARBA00023163"/>
    </source>
</evidence>
<accession>A0AAX2H8N8</accession>
<dbReference type="CDD" id="cd06529">
    <property type="entry name" value="S24_LexA-like"/>
    <property type="match status" value="1"/>
</dbReference>
<evidence type="ECO:0000256" key="1">
    <source>
        <dbReference type="ARBA" id="ARBA00023015"/>
    </source>
</evidence>
<dbReference type="InterPro" id="IPR036286">
    <property type="entry name" value="LexA/Signal_pep-like_sf"/>
</dbReference>
<protein>
    <submittedName>
        <fullName evidence="5">Transcriptional regulator</fullName>
    </submittedName>
</protein>
<dbReference type="EMBL" id="OBKZ01000020">
    <property type="protein sequence ID" value="SOB53024.1"/>
    <property type="molecule type" value="Genomic_DNA"/>
</dbReference>